<evidence type="ECO:0000256" key="3">
    <source>
        <dbReference type="ARBA" id="ARBA00022801"/>
    </source>
</evidence>
<dbReference type="InterPro" id="IPR003018">
    <property type="entry name" value="GAF"/>
</dbReference>
<name>A0AAV6HAM1_9TELE</name>
<dbReference type="EMBL" id="JADWDJ010000002">
    <property type="protein sequence ID" value="KAG5284185.1"/>
    <property type="molecule type" value="Genomic_DNA"/>
</dbReference>
<dbReference type="InterPro" id="IPR023174">
    <property type="entry name" value="PDEase_CS"/>
</dbReference>
<comment type="similarity">
    <text evidence="7">Belongs to the cyclic nucleotide phosphodiesterase family.</text>
</comment>
<dbReference type="FunFam" id="1.10.1300.10:FF:000009">
    <property type="entry name" value="Phosphodiesterase"/>
    <property type="match status" value="1"/>
</dbReference>
<organism evidence="9 10">
    <name type="scientific">Alosa alosa</name>
    <name type="common">allis shad</name>
    <dbReference type="NCBI Taxonomy" id="278164"/>
    <lineage>
        <taxon>Eukaryota</taxon>
        <taxon>Metazoa</taxon>
        <taxon>Chordata</taxon>
        <taxon>Craniata</taxon>
        <taxon>Vertebrata</taxon>
        <taxon>Euteleostomi</taxon>
        <taxon>Actinopterygii</taxon>
        <taxon>Neopterygii</taxon>
        <taxon>Teleostei</taxon>
        <taxon>Clupei</taxon>
        <taxon>Clupeiformes</taxon>
        <taxon>Clupeoidei</taxon>
        <taxon>Clupeidae</taxon>
        <taxon>Alosa</taxon>
    </lineage>
</organism>
<dbReference type="AlphaFoldDB" id="A0AAV6HAM1"/>
<feature type="domain" description="PDEase" evidence="8">
    <location>
        <begin position="561"/>
        <end position="885"/>
    </location>
</feature>
<dbReference type="GO" id="GO:0007165">
    <property type="term" value="P:signal transduction"/>
    <property type="evidence" value="ECO:0007669"/>
    <property type="project" value="InterPro"/>
</dbReference>
<reference evidence="9" key="1">
    <citation type="submission" date="2020-10" db="EMBL/GenBank/DDBJ databases">
        <title>Chromosome-scale genome assembly of the Allis shad, Alosa alosa.</title>
        <authorList>
            <person name="Margot Z."/>
            <person name="Christophe K."/>
            <person name="Cabau C."/>
            <person name="Louis A."/>
            <person name="Berthelot C."/>
            <person name="Parey E."/>
            <person name="Roest Crollius H."/>
            <person name="Montfort J."/>
            <person name="Robinson-Rechavi M."/>
            <person name="Bucao C."/>
            <person name="Bouchez O."/>
            <person name="Gislard M."/>
            <person name="Lluch J."/>
            <person name="Milhes M."/>
            <person name="Lampietro C."/>
            <person name="Lopez Roques C."/>
            <person name="Donnadieu C."/>
            <person name="Braasch I."/>
            <person name="Desvignes T."/>
            <person name="Postlethwait J."/>
            <person name="Bobe J."/>
            <person name="Guiguen Y."/>
        </authorList>
    </citation>
    <scope>NUCLEOTIDE SEQUENCE</scope>
    <source>
        <strain evidence="9">M-15738</strain>
        <tissue evidence="9">Blood</tissue>
    </source>
</reference>
<feature type="binding site" evidence="6">
    <location>
        <position position="643"/>
    </location>
    <ligand>
        <name>Zn(2+)</name>
        <dbReference type="ChEBI" id="CHEBI:29105"/>
        <label>1</label>
    </ligand>
</feature>
<evidence type="ECO:0000256" key="4">
    <source>
        <dbReference type="PIRSR" id="PIRSR623088-1"/>
    </source>
</evidence>
<accession>A0AAV6HAM1</accession>
<dbReference type="EC" id="3.1.4.-" evidence="7"/>
<evidence type="ECO:0000256" key="5">
    <source>
        <dbReference type="PIRSR" id="PIRSR623088-2"/>
    </source>
</evidence>
<keyword evidence="1" id="KW-0140">cGMP</keyword>
<evidence type="ECO:0000313" key="10">
    <source>
        <dbReference type="Proteomes" id="UP000823561"/>
    </source>
</evidence>
<dbReference type="Proteomes" id="UP000823561">
    <property type="component" value="Chromosome 2"/>
</dbReference>
<dbReference type="InterPro" id="IPR023088">
    <property type="entry name" value="PDEase"/>
</dbReference>
<evidence type="ECO:0000256" key="2">
    <source>
        <dbReference type="ARBA" id="ARBA00022723"/>
    </source>
</evidence>
<feature type="binding site" evidence="6">
    <location>
        <position position="679"/>
    </location>
    <ligand>
        <name>Zn(2+)</name>
        <dbReference type="ChEBI" id="CHEBI:29105"/>
        <label>1</label>
    </ligand>
</feature>
<dbReference type="Pfam" id="PF01590">
    <property type="entry name" value="GAF"/>
    <property type="match status" value="1"/>
</dbReference>
<proteinExistence type="inferred from homology"/>
<feature type="binding site" evidence="5">
    <location>
        <position position="791"/>
    </location>
    <ligand>
        <name>AMP</name>
        <dbReference type="ChEBI" id="CHEBI:456215"/>
    </ligand>
</feature>
<evidence type="ECO:0000256" key="7">
    <source>
        <dbReference type="RuleBase" id="RU363067"/>
    </source>
</evidence>
<dbReference type="GO" id="GO:0046872">
    <property type="term" value="F:metal ion binding"/>
    <property type="evidence" value="ECO:0007669"/>
    <property type="project" value="UniProtKB-KW"/>
</dbReference>
<feature type="binding site" evidence="6">
    <location>
        <position position="680"/>
    </location>
    <ligand>
        <name>Zn(2+)</name>
        <dbReference type="ChEBI" id="CHEBI:29105"/>
        <label>1</label>
    </ligand>
</feature>
<feature type="binding site" evidence="6">
    <location>
        <position position="680"/>
    </location>
    <ligand>
        <name>Zn(2+)</name>
        <dbReference type="ChEBI" id="CHEBI:29105"/>
        <label>2</label>
    </ligand>
</feature>
<evidence type="ECO:0000256" key="1">
    <source>
        <dbReference type="ARBA" id="ARBA00022535"/>
    </source>
</evidence>
<sequence length="903" mass="101631">MVLVQVLVELFRFLGGRQFIPRVENRTASPVDLQDSLLSLASVTDCPSLRVAAQAALSAVLSGPVSVYTYLLEGDILNCEDPQHNLQNEGSIQEAVAQQRRVICDGIPPAELHEDQRPSLAKPLPGQQKVVITPLIDQGEAIAVLLISCGETSDEKDKHLDLLEKHITVACKRVLTLKAKKSFMSPLINTSQNHLPAPLDNAGNRDLDQKVLQLCGSLYDLNAVTVQQKIIQYLEKEIKSVYCFLLVSEDSHQLLCQVIGDNVLQEEISLPLVTGHLGKAVKEKKYLTQQDLTTEDLQQLSGKLALQVETMLCVPVECRDTGKVAALLCSFNKEGASRYTEADEHIIQHCVRHTAPVLSSSLALQRERKLQKQCQALLQVAKNLFTHLDDVNTLLKEIIAEARSLSNAERCSVFLLDKANEELVAKVFDGGMVGENETELHIPANQGIAGHVATTGEILNIKDAYSHPLFYCAMDERTGFHTQNILCFPIKDVNGDIVGVAELVNKINGPWFNRFDEDLAMTFSIYCGISIAHSLLYQKVLEAQFRSTLSNEMMRYHMKLTDEEVEGLLSSGILPIQKIHPSFAEFSYIPRSLSDDNTATAVISMFEDMGFINTYKIEKNSLARFCLMVKRGYRDPPYHNWMHAFSVSHFCYLLCKNLNMGQYLEDIEMFALFVSCLCHDLDHRGTNNSFQIVSKSVLAHLYSSDGSVLERHHFAQAISILNSEGCNIFDNCSRKDYHRILDLMHDIILATDIAHHLRILGDLQKMTTDGYDSNKPQHHELLLCLLMSASDLSDQTKDWKTTRRVAELIYKEFFSQGDREKAMGNTPIDMMDRQKAYIPDLQIGFMEHIVMPIFKLLKDLFPGSAELHHSISSNHSRWIHISQKYRVQGLPSNDSLEFLDDEY</sequence>
<dbReference type="GO" id="GO:0004114">
    <property type="term" value="F:3',5'-cyclic-nucleotide phosphodiesterase activity"/>
    <property type="evidence" value="ECO:0007669"/>
    <property type="project" value="InterPro"/>
</dbReference>
<evidence type="ECO:0000259" key="8">
    <source>
        <dbReference type="PROSITE" id="PS51845"/>
    </source>
</evidence>
<evidence type="ECO:0000313" key="9">
    <source>
        <dbReference type="EMBL" id="KAG5284185.1"/>
    </source>
</evidence>
<keyword evidence="10" id="KW-1185">Reference proteome</keyword>
<dbReference type="Gene3D" id="1.10.1300.10">
    <property type="entry name" value="3'5'-cyclic nucleotide phosphodiesterase, catalytic domain"/>
    <property type="match status" value="1"/>
</dbReference>
<feature type="binding site" evidence="6">
    <location>
        <position position="791"/>
    </location>
    <ligand>
        <name>Zn(2+)</name>
        <dbReference type="ChEBI" id="CHEBI:29105"/>
        <label>1</label>
    </ligand>
</feature>
<feature type="binding site" evidence="5">
    <location>
        <position position="842"/>
    </location>
    <ligand>
        <name>AMP</name>
        <dbReference type="ChEBI" id="CHEBI:456215"/>
    </ligand>
</feature>
<dbReference type="PROSITE" id="PS00126">
    <property type="entry name" value="PDEASE_I_1"/>
    <property type="match status" value="1"/>
</dbReference>
<feature type="active site" description="Proton donor" evidence="4">
    <location>
        <position position="639"/>
    </location>
</feature>
<comment type="caution">
    <text evidence="9">The sequence shown here is derived from an EMBL/GenBank/DDBJ whole genome shotgun (WGS) entry which is preliminary data.</text>
</comment>
<dbReference type="PRINTS" id="PR00387">
    <property type="entry name" value="PDIESTERASE1"/>
</dbReference>
<dbReference type="PANTHER" id="PTHR11347">
    <property type="entry name" value="CYCLIC NUCLEOTIDE PHOSPHODIESTERASE"/>
    <property type="match status" value="1"/>
</dbReference>
<dbReference type="CDD" id="cd00077">
    <property type="entry name" value="HDc"/>
    <property type="match status" value="1"/>
</dbReference>
<gene>
    <name evidence="9" type="ORF">AALO_G00023860</name>
</gene>
<dbReference type="InterPro" id="IPR029016">
    <property type="entry name" value="GAF-like_dom_sf"/>
</dbReference>
<feature type="binding site" evidence="5">
    <location>
        <begin position="639"/>
        <end position="643"/>
    </location>
    <ligand>
        <name>AMP</name>
        <dbReference type="ChEBI" id="CHEBI:456215"/>
    </ligand>
</feature>
<dbReference type="Gene3D" id="3.30.450.40">
    <property type="match status" value="2"/>
</dbReference>
<dbReference type="SUPFAM" id="SSF109604">
    <property type="entry name" value="HD-domain/PDEase-like"/>
    <property type="match status" value="1"/>
</dbReference>
<keyword evidence="2 6" id="KW-0479">Metal-binding</keyword>
<comment type="cofactor">
    <cofactor evidence="7">
        <name>a divalent metal cation</name>
        <dbReference type="ChEBI" id="CHEBI:60240"/>
    </cofactor>
    <text evidence="7">Binds 2 divalent metal cations per subunit. Site 1 may preferentially bind zinc ions, while site 2 has a preference for magnesium and/or manganese ions.</text>
</comment>
<dbReference type="FunFam" id="3.30.450.40:FF:000007">
    <property type="entry name" value="Phosphodiesterase"/>
    <property type="match status" value="1"/>
</dbReference>
<dbReference type="SMART" id="SM00471">
    <property type="entry name" value="HDc"/>
    <property type="match status" value="1"/>
</dbReference>
<keyword evidence="3 7" id="KW-0378">Hydrolase</keyword>
<evidence type="ECO:0000256" key="6">
    <source>
        <dbReference type="PIRSR" id="PIRSR623088-3"/>
    </source>
</evidence>
<dbReference type="PROSITE" id="PS51845">
    <property type="entry name" value="PDEASE_I_2"/>
    <property type="match status" value="1"/>
</dbReference>
<dbReference type="InterPro" id="IPR003607">
    <property type="entry name" value="HD/PDEase_dom"/>
</dbReference>
<dbReference type="SMART" id="SM00065">
    <property type="entry name" value="GAF"/>
    <property type="match status" value="2"/>
</dbReference>
<dbReference type="Pfam" id="PF00233">
    <property type="entry name" value="PDEase_I"/>
    <property type="match status" value="1"/>
</dbReference>
<feature type="binding site" evidence="5">
    <location>
        <position position="680"/>
    </location>
    <ligand>
        <name>AMP</name>
        <dbReference type="ChEBI" id="CHEBI:456215"/>
    </ligand>
</feature>
<dbReference type="Pfam" id="PF13185">
    <property type="entry name" value="GAF_2"/>
    <property type="match status" value="1"/>
</dbReference>
<protein>
    <recommendedName>
        <fullName evidence="7">Phosphodiesterase</fullName>
        <ecNumber evidence="7">3.1.4.-</ecNumber>
    </recommendedName>
</protein>
<dbReference type="InterPro" id="IPR002073">
    <property type="entry name" value="PDEase_catalytic_dom"/>
</dbReference>
<dbReference type="InterPro" id="IPR036971">
    <property type="entry name" value="PDEase_catalytic_dom_sf"/>
</dbReference>
<dbReference type="SUPFAM" id="SSF55781">
    <property type="entry name" value="GAF domain-like"/>
    <property type="match status" value="2"/>
</dbReference>